<comment type="caution">
    <text evidence="8">Lacks conserved residue(s) required for the propagation of feature annotation.</text>
</comment>
<feature type="domain" description="Radical SAM core" evidence="10">
    <location>
        <begin position="47"/>
        <end position="297"/>
    </location>
</feature>
<evidence type="ECO:0000256" key="7">
    <source>
        <dbReference type="ARBA" id="ARBA00023239"/>
    </source>
</evidence>
<keyword evidence="1 8" id="KW-0004">4Fe-4S</keyword>
<keyword evidence="6 8" id="KW-0411">Iron-sulfur</keyword>
<keyword evidence="5 8" id="KW-0408">Iron</keyword>
<feature type="region of interest" description="Disordered" evidence="9">
    <location>
        <begin position="1"/>
        <end position="27"/>
    </location>
</feature>
<dbReference type="OrthoDB" id="9792276at2"/>
<name>A0A518CYP0_9BACT</name>
<feature type="binding site" evidence="8">
    <location>
        <position position="56"/>
    </location>
    <ligand>
        <name>substrate</name>
    </ligand>
</feature>
<dbReference type="Proteomes" id="UP000319342">
    <property type="component" value="Chromosome"/>
</dbReference>
<feature type="binding site" evidence="8">
    <location>
        <begin position="66"/>
        <end position="68"/>
    </location>
    <ligand>
        <name>S-adenosyl-L-methionine</name>
        <dbReference type="ChEBI" id="CHEBI:59789"/>
    </ligand>
</feature>
<dbReference type="GO" id="GO:1904047">
    <property type="term" value="F:S-adenosyl-L-methionine binding"/>
    <property type="evidence" value="ECO:0007669"/>
    <property type="project" value="UniProtKB-UniRule"/>
</dbReference>
<dbReference type="GO" id="GO:0000287">
    <property type="term" value="F:magnesium ion binding"/>
    <property type="evidence" value="ECO:0007669"/>
    <property type="project" value="UniProtKB-UniRule"/>
</dbReference>
<protein>
    <recommendedName>
        <fullName evidence="8">7-carboxy-7-deazaguanine synthase</fullName>
        <shortName evidence="8">CDG synthase</shortName>
        <ecNumber evidence="8">4.3.99.3</ecNumber>
    </recommendedName>
    <alternativeName>
        <fullName evidence="8">Queuosine biosynthesis protein QueE</fullName>
    </alternativeName>
</protein>
<dbReference type="AlphaFoldDB" id="A0A518CYP0"/>
<keyword evidence="2 8" id="KW-0949">S-adenosyl-L-methionine</keyword>
<dbReference type="InterPro" id="IPR058240">
    <property type="entry name" value="rSAM_sf"/>
</dbReference>
<evidence type="ECO:0000256" key="5">
    <source>
        <dbReference type="ARBA" id="ARBA00023004"/>
    </source>
</evidence>
<evidence type="ECO:0000256" key="3">
    <source>
        <dbReference type="ARBA" id="ARBA00022723"/>
    </source>
</evidence>
<evidence type="ECO:0000256" key="4">
    <source>
        <dbReference type="ARBA" id="ARBA00022842"/>
    </source>
</evidence>
<dbReference type="EMBL" id="CP036290">
    <property type="protein sequence ID" value="QDU84295.1"/>
    <property type="molecule type" value="Genomic_DNA"/>
</dbReference>
<dbReference type="GO" id="GO:0008616">
    <property type="term" value="P:tRNA queuosine(34) biosynthetic process"/>
    <property type="evidence" value="ECO:0007669"/>
    <property type="project" value="UniProtKB-UniRule"/>
</dbReference>
<feature type="binding site" evidence="8">
    <location>
        <position position="120"/>
    </location>
    <ligand>
        <name>S-adenosyl-L-methionine</name>
        <dbReference type="ChEBI" id="CHEBI:59789"/>
    </ligand>
</feature>
<feature type="compositionally biased region" description="Low complexity" evidence="9">
    <location>
        <begin position="7"/>
        <end position="19"/>
    </location>
</feature>
<dbReference type="HAMAP" id="MF_00917">
    <property type="entry name" value="QueE"/>
    <property type="match status" value="1"/>
</dbReference>
<evidence type="ECO:0000313" key="12">
    <source>
        <dbReference type="Proteomes" id="UP000319342"/>
    </source>
</evidence>
<dbReference type="GO" id="GO:0016840">
    <property type="term" value="F:carbon-nitrogen lyase activity"/>
    <property type="evidence" value="ECO:0007669"/>
    <property type="project" value="UniProtKB-UniRule"/>
</dbReference>
<feature type="binding site" evidence="8">
    <location>
        <position position="60"/>
    </location>
    <ligand>
        <name>[4Fe-4S] cluster</name>
        <dbReference type="ChEBI" id="CHEBI:49883"/>
        <note>4Fe-4S-S-AdoMet</note>
    </ligand>
</feature>
<dbReference type="PROSITE" id="PS51918">
    <property type="entry name" value="RADICAL_SAM"/>
    <property type="match status" value="1"/>
</dbReference>
<dbReference type="InterPro" id="IPR007197">
    <property type="entry name" value="rSAM"/>
</dbReference>
<keyword evidence="7 8" id="KW-0456">Lyase</keyword>
<comment type="cofactor">
    <cofactor evidence="8">
        <name>Mg(2+)</name>
        <dbReference type="ChEBI" id="CHEBI:18420"/>
    </cofactor>
</comment>
<accession>A0A518CYP0</accession>
<dbReference type="Gene3D" id="3.20.20.70">
    <property type="entry name" value="Aldolase class I"/>
    <property type="match status" value="1"/>
</dbReference>
<gene>
    <name evidence="8 11" type="primary">queE</name>
    <name evidence="11" type="ORF">Pla163_14020</name>
</gene>
<keyword evidence="12" id="KW-1185">Reference proteome</keyword>
<evidence type="ECO:0000256" key="8">
    <source>
        <dbReference type="HAMAP-Rule" id="MF_00917"/>
    </source>
</evidence>
<comment type="cofactor">
    <cofactor evidence="8">
        <name>S-adenosyl-L-methionine</name>
        <dbReference type="ChEBI" id="CHEBI:59789"/>
    </cofactor>
    <text evidence="8">Binds 1 S-adenosyl-L-methionine per subunit.</text>
</comment>
<comment type="pathway">
    <text evidence="8">Purine metabolism; 7-cyano-7-deazaguanine biosynthesis.</text>
</comment>
<dbReference type="RefSeq" id="WP_145185578.1">
    <property type="nucleotide sequence ID" value="NZ_CP036290.1"/>
</dbReference>
<evidence type="ECO:0000313" key="11">
    <source>
        <dbReference type="EMBL" id="QDU84295.1"/>
    </source>
</evidence>
<feature type="binding site" evidence="8">
    <location>
        <position position="64"/>
    </location>
    <ligand>
        <name>[4Fe-4S] cluster</name>
        <dbReference type="ChEBI" id="CHEBI:49883"/>
        <note>4Fe-4S-S-AdoMet</note>
    </ligand>
</feature>
<evidence type="ECO:0000256" key="9">
    <source>
        <dbReference type="SAM" id="MobiDB-lite"/>
    </source>
</evidence>
<dbReference type="GO" id="GO:0051539">
    <property type="term" value="F:4 iron, 4 sulfur cluster binding"/>
    <property type="evidence" value="ECO:0007669"/>
    <property type="project" value="UniProtKB-UniRule"/>
</dbReference>
<keyword evidence="4 8" id="KW-0460">Magnesium</keyword>
<keyword evidence="3 8" id="KW-0479">Metal-binding</keyword>
<dbReference type="EC" id="4.3.99.3" evidence="8"/>
<feature type="binding site" evidence="8">
    <location>
        <position position="67"/>
    </location>
    <ligand>
        <name>[4Fe-4S] cluster</name>
        <dbReference type="ChEBI" id="CHEBI:49883"/>
        <note>4Fe-4S-S-AdoMet</note>
    </ligand>
</feature>
<proteinExistence type="inferred from homology"/>
<dbReference type="UniPathway" id="UPA00391"/>
<evidence type="ECO:0000256" key="6">
    <source>
        <dbReference type="ARBA" id="ARBA00023014"/>
    </source>
</evidence>
<comment type="cofactor">
    <cofactor evidence="8">
        <name>[4Fe-4S] cluster</name>
        <dbReference type="ChEBI" id="CHEBI:49883"/>
    </cofactor>
    <text evidence="8">Binds 1 [4Fe-4S] cluster. The cluster is coordinated with 3 cysteines and an exchangeable S-adenosyl-L-methionine.</text>
</comment>
<dbReference type="PANTHER" id="PTHR42836:SF1">
    <property type="entry name" value="7-CARBOXY-7-DEAZAGUANINE SYNTHASE"/>
    <property type="match status" value="1"/>
</dbReference>
<comment type="function">
    <text evidence="8">Catalyzes the complex heterocyclic radical-mediated conversion of 6-carboxy-5,6,7,8-tetrahydropterin (CPH4) to 7-carboxy-7-deazaguanine (CDG), a step common to the biosynthetic pathways of all 7-deazapurine-containing compounds.</text>
</comment>
<dbReference type="InterPro" id="IPR024924">
    <property type="entry name" value="7-CO-7-deazaguanine_synth-like"/>
</dbReference>
<dbReference type="SFLD" id="SFLDS00029">
    <property type="entry name" value="Radical_SAM"/>
    <property type="match status" value="1"/>
</dbReference>
<keyword evidence="8" id="KW-0671">Queuosine biosynthesis</keyword>
<dbReference type="SUPFAM" id="SSF102114">
    <property type="entry name" value="Radical SAM enzymes"/>
    <property type="match status" value="1"/>
</dbReference>
<dbReference type="PANTHER" id="PTHR42836">
    <property type="entry name" value="7-CARBOXY-7-DEAZAGUANINE SYNTHASE"/>
    <property type="match status" value="1"/>
</dbReference>
<feature type="binding site" evidence="8">
    <location>
        <position position="69"/>
    </location>
    <ligand>
        <name>Mg(2+)</name>
        <dbReference type="ChEBI" id="CHEBI:18420"/>
    </ligand>
</feature>
<comment type="subunit">
    <text evidence="8">Homodimer.</text>
</comment>
<comment type="similarity">
    <text evidence="8">Belongs to the radical SAM superfamily. 7-carboxy-7-deazaguanine synthase family.</text>
</comment>
<feature type="binding site" evidence="8">
    <location>
        <position position="118"/>
    </location>
    <ligand>
        <name>substrate</name>
    </ligand>
</feature>
<evidence type="ECO:0000256" key="2">
    <source>
        <dbReference type="ARBA" id="ARBA00022691"/>
    </source>
</evidence>
<organism evidence="11 12">
    <name type="scientific">Rohdeia mirabilis</name>
    <dbReference type="NCBI Taxonomy" id="2528008"/>
    <lineage>
        <taxon>Bacteria</taxon>
        <taxon>Pseudomonadati</taxon>
        <taxon>Planctomycetota</taxon>
        <taxon>Planctomycetia</taxon>
        <taxon>Planctomycetia incertae sedis</taxon>
        <taxon>Rohdeia</taxon>
    </lineage>
</organism>
<dbReference type="InterPro" id="IPR013785">
    <property type="entry name" value="Aldolase_TIM"/>
</dbReference>
<dbReference type="Pfam" id="PF04055">
    <property type="entry name" value="Radical_SAM"/>
    <property type="match status" value="1"/>
</dbReference>
<evidence type="ECO:0000259" key="10">
    <source>
        <dbReference type="PROSITE" id="PS51918"/>
    </source>
</evidence>
<reference evidence="11 12" key="1">
    <citation type="submission" date="2019-02" db="EMBL/GenBank/DDBJ databases">
        <title>Deep-cultivation of Planctomycetes and their phenomic and genomic characterization uncovers novel biology.</title>
        <authorList>
            <person name="Wiegand S."/>
            <person name="Jogler M."/>
            <person name="Boedeker C."/>
            <person name="Pinto D."/>
            <person name="Vollmers J."/>
            <person name="Rivas-Marin E."/>
            <person name="Kohn T."/>
            <person name="Peeters S.H."/>
            <person name="Heuer A."/>
            <person name="Rast P."/>
            <person name="Oberbeckmann S."/>
            <person name="Bunk B."/>
            <person name="Jeske O."/>
            <person name="Meyerdierks A."/>
            <person name="Storesund J.E."/>
            <person name="Kallscheuer N."/>
            <person name="Luecker S."/>
            <person name="Lage O.M."/>
            <person name="Pohl T."/>
            <person name="Merkel B.J."/>
            <person name="Hornburger P."/>
            <person name="Mueller R.-W."/>
            <person name="Bruemmer F."/>
            <person name="Labrenz M."/>
            <person name="Spormann A.M."/>
            <person name="Op den Camp H."/>
            <person name="Overmann J."/>
            <person name="Amann R."/>
            <person name="Jetten M.S.M."/>
            <person name="Mascher T."/>
            <person name="Medema M.H."/>
            <person name="Devos D.P."/>
            <person name="Kaster A.-K."/>
            <person name="Ovreas L."/>
            <person name="Rohde M."/>
            <person name="Galperin M.Y."/>
            <person name="Jogler C."/>
        </authorList>
    </citation>
    <scope>NUCLEOTIDE SEQUENCE [LARGE SCALE GENOMIC DNA]</scope>
    <source>
        <strain evidence="11 12">Pla163</strain>
    </source>
</reference>
<evidence type="ECO:0000256" key="1">
    <source>
        <dbReference type="ARBA" id="ARBA00022485"/>
    </source>
</evidence>
<sequence>MDAPRTGSEAGSSARSASSSEDRFPGHGADVAPVLEVFRSIQGEGRYLGQPQVFVRLRGCPLRCTYCDTPHSWVLRADQRPDLGGETLGDELFSSPFQVACAIADVEADGPPLPISLTGGEPLVWPGFLASLARLTGDRPLHLETAGAHPRTLAALLGLFRHVSLDLKLPGDLDAPVEIRAGDVAALGDAVPVDETAPSSAADWTATRRAALDLLAGRDACAKLVVTDRTSEREAFEALEDLCELAPDLPLFIQPATAVPRSGAPATDRITPLWEYALELGLETRVVPQVHRALAIR</sequence>
<dbReference type="CDD" id="cd01335">
    <property type="entry name" value="Radical_SAM"/>
    <property type="match status" value="1"/>
</dbReference>
<feature type="binding site" evidence="8">
    <location>
        <begin position="41"/>
        <end position="43"/>
    </location>
    <ligand>
        <name>substrate</name>
    </ligand>
</feature>
<comment type="catalytic activity">
    <reaction evidence="8">
        <text>6-carboxy-5,6,7,8-tetrahydropterin + H(+) = 7-carboxy-7-carbaguanine + NH4(+)</text>
        <dbReference type="Rhea" id="RHEA:27974"/>
        <dbReference type="ChEBI" id="CHEBI:15378"/>
        <dbReference type="ChEBI" id="CHEBI:28938"/>
        <dbReference type="ChEBI" id="CHEBI:61032"/>
        <dbReference type="ChEBI" id="CHEBI:61036"/>
        <dbReference type="EC" id="4.3.99.3"/>
    </reaction>
</comment>